<accession>A0ABR2G564</accession>
<gene>
    <name evidence="2" type="ORF">V6N12_064232</name>
</gene>
<dbReference type="Proteomes" id="UP001472677">
    <property type="component" value="Unassembled WGS sequence"/>
</dbReference>
<dbReference type="EMBL" id="JBBPBM010000002">
    <property type="protein sequence ID" value="KAK8595721.1"/>
    <property type="molecule type" value="Genomic_DNA"/>
</dbReference>
<dbReference type="InterPro" id="IPR002213">
    <property type="entry name" value="UDP_glucos_trans"/>
</dbReference>
<dbReference type="PANTHER" id="PTHR48045:SF31">
    <property type="entry name" value="UDP-GLYCOSYLTRANSFERASE 76B1-LIKE"/>
    <property type="match status" value="1"/>
</dbReference>
<dbReference type="Gene3D" id="3.40.50.2000">
    <property type="entry name" value="Glycogen Phosphorylase B"/>
    <property type="match status" value="1"/>
</dbReference>
<dbReference type="Pfam" id="PF00201">
    <property type="entry name" value="UDPGT"/>
    <property type="match status" value="1"/>
</dbReference>
<evidence type="ECO:0000313" key="3">
    <source>
        <dbReference type="Proteomes" id="UP001472677"/>
    </source>
</evidence>
<reference evidence="2 3" key="1">
    <citation type="journal article" date="2024" name="G3 (Bethesda)">
        <title>Genome assembly of Hibiscus sabdariffa L. provides insights into metabolisms of medicinal natural products.</title>
        <authorList>
            <person name="Kim T."/>
        </authorList>
    </citation>
    <scope>NUCLEOTIDE SEQUENCE [LARGE SCALE GENOMIC DNA]</scope>
    <source>
        <strain evidence="2">TK-2024</strain>
        <tissue evidence="2">Old leaves</tissue>
    </source>
</reference>
<keyword evidence="3" id="KW-1185">Reference proteome</keyword>
<evidence type="ECO:0000256" key="1">
    <source>
        <dbReference type="ARBA" id="ARBA00022679"/>
    </source>
</evidence>
<name>A0ABR2G564_9ROSI</name>
<protein>
    <submittedName>
        <fullName evidence="2">Uncharacterized protein</fullName>
    </submittedName>
</protein>
<proteinExistence type="predicted"/>
<organism evidence="2 3">
    <name type="scientific">Hibiscus sabdariffa</name>
    <name type="common">roselle</name>
    <dbReference type="NCBI Taxonomy" id="183260"/>
    <lineage>
        <taxon>Eukaryota</taxon>
        <taxon>Viridiplantae</taxon>
        <taxon>Streptophyta</taxon>
        <taxon>Embryophyta</taxon>
        <taxon>Tracheophyta</taxon>
        <taxon>Spermatophyta</taxon>
        <taxon>Magnoliopsida</taxon>
        <taxon>eudicotyledons</taxon>
        <taxon>Gunneridae</taxon>
        <taxon>Pentapetalae</taxon>
        <taxon>rosids</taxon>
        <taxon>malvids</taxon>
        <taxon>Malvales</taxon>
        <taxon>Malvaceae</taxon>
        <taxon>Malvoideae</taxon>
        <taxon>Hibiscus</taxon>
    </lineage>
</organism>
<sequence>MDKQIQNSVVYISLRSLASIDKKKLAEMTWGLANSKQSFLWVIRPGSMDDLEWNKLLAEGLTEVVGENGCIIKWAPQKEILAHGTVGGF</sequence>
<dbReference type="PANTHER" id="PTHR48045">
    <property type="entry name" value="UDP-GLYCOSYLTRANSFERASE 72B1"/>
    <property type="match status" value="1"/>
</dbReference>
<dbReference type="SUPFAM" id="SSF53756">
    <property type="entry name" value="UDP-Glycosyltransferase/glycogen phosphorylase"/>
    <property type="match status" value="1"/>
</dbReference>
<keyword evidence="1" id="KW-0808">Transferase</keyword>
<evidence type="ECO:0000313" key="2">
    <source>
        <dbReference type="EMBL" id="KAK8595721.1"/>
    </source>
</evidence>
<comment type="caution">
    <text evidence="2">The sequence shown here is derived from an EMBL/GenBank/DDBJ whole genome shotgun (WGS) entry which is preliminary data.</text>
</comment>